<dbReference type="Proteomes" id="UP000199071">
    <property type="component" value="Unassembled WGS sequence"/>
</dbReference>
<keyword evidence="4 5" id="KW-0472">Membrane</keyword>
<dbReference type="RefSeq" id="WP_175478254.1">
    <property type="nucleotide sequence ID" value="NZ_FMXQ01000001.1"/>
</dbReference>
<protein>
    <submittedName>
        <fullName evidence="6">Uncharacterized protein</fullName>
    </submittedName>
</protein>
<dbReference type="InterPro" id="IPR019691">
    <property type="entry name" value="DUF2585"/>
</dbReference>
<name>A0A1G6AD96_9HYPH</name>
<gene>
    <name evidence="6" type="ORF">SAMN02982931_00475</name>
</gene>
<evidence type="ECO:0000256" key="1">
    <source>
        <dbReference type="ARBA" id="ARBA00022475"/>
    </source>
</evidence>
<evidence type="ECO:0000313" key="6">
    <source>
        <dbReference type="EMBL" id="SDB06407.1"/>
    </source>
</evidence>
<sequence length="190" mass="20788">MSEAAGGNRRGLILLLCGLAIFVVTAIVLAAMGQPWIAPDGTIRLWDSGAGTSLHLLDWYALSHIIHGFLFYLLLWLVARRQSLGVRALIAMVIEAGWEILENTPWVIDRYRDVTVSGDYVGDTVLNSTSDLAAMLVGFYLAARLPVWVTVVLAIVLELVAAWVIRDNLTLNVIMLVYPIDGILAWQSGG</sequence>
<evidence type="ECO:0000256" key="4">
    <source>
        <dbReference type="ARBA" id="ARBA00023136"/>
    </source>
</evidence>
<evidence type="ECO:0000256" key="2">
    <source>
        <dbReference type="ARBA" id="ARBA00022692"/>
    </source>
</evidence>
<keyword evidence="3 5" id="KW-1133">Transmembrane helix</keyword>
<keyword evidence="2 5" id="KW-0812">Transmembrane</keyword>
<feature type="transmembrane region" description="Helical" evidence="5">
    <location>
        <begin position="57"/>
        <end position="77"/>
    </location>
</feature>
<feature type="transmembrane region" description="Helical" evidence="5">
    <location>
        <begin position="12"/>
        <end position="37"/>
    </location>
</feature>
<dbReference type="AlphaFoldDB" id="A0A1G6AD96"/>
<proteinExistence type="predicted"/>
<dbReference type="EMBL" id="FMXQ01000001">
    <property type="protein sequence ID" value="SDB06407.1"/>
    <property type="molecule type" value="Genomic_DNA"/>
</dbReference>
<dbReference type="STRING" id="665467.SAMN02982931_00475"/>
<feature type="transmembrane region" description="Helical" evidence="5">
    <location>
        <begin position="145"/>
        <end position="165"/>
    </location>
</feature>
<evidence type="ECO:0000256" key="3">
    <source>
        <dbReference type="ARBA" id="ARBA00022989"/>
    </source>
</evidence>
<keyword evidence="1" id="KW-1003">Cell membrane</keyword>
<dbReference type="GO" id="GO:0005886">
    <property type="term" value="C:plasma membrane"/>
    <property type="evidence" value="ECO:0007669"/>
    <property type="project" value="InterPro"/>
</dbReference>
<accession>A0A1G6AD96</accession>
<evidence type="ECO:0000256" key="5">
    <source>
        <dbReference type="SAM" id="Phobius"/>
    </source>
</evidence>
<keyword evidence="7" id="KW-1185">Reference proteome</keyword>
<organism evidence="6 7">
    <name type="scientific">Bauldia litoralis</name>
    <dbReference type="NCBI Taxonomy" id="665467"/>
    <lineage>
        <taxon>Bacteria</taxon>
        <taxon>Pseudomonadati</taxon>
        <taxon>Pseudomonadota</taxon>
        <taxon>Alphaproteobacteria</taxon>
        <taxon>Hyphomicrobiales</taxon>
        <taxon>Kaistiaceae</taxon>
        <taxon>Bauldia</taxon>
    </lineage>
</organism>
<evidence type="ECO:0000313" key="7">
    <source>
        <dbReference type="Proteomes" id="UP000199071"/>
    </source>
</evidence>
<dbReference type="Pfam" id="PF10755">
    <property type="entry name" value="DUF2585"/>
    <property type="match status" value="1"/>
</dbReference>
<reference evidence="6 7" key="1">
    <citation type="submission" date="2016-10" db="EMBL/GenBank/DDBJ databases">
        <authorList>
            <person name="de Groot N.N."/>
        </authorList>
    </citation>
    <scope>NUCLEOTIDE SEQUENCE [LARGE SCALE GENOMIC DNA]</scope>
    <source>
        <strain evidence="6 7">ATCC 35022</strain>
    </source>
</reference>